<dbReference type="RefSeq" id="XP_040765755.1">
    <property type="nucleotide sequence ID" value="XM_040906958.1"/>
</dbReference>
<reference evidence="1 2" key="1">
    <citation type="journal article" date="2016" name="Mol. Biol. Evol.">
        <title>Comparative Genomics of Early-Diverging Mushroom-Forming Fungi Provides Insights into the Origins of Lignocellulose Decay Capabilities.</title>
        <authorList>
            <person name="Nagy L.G."/>
            <person name="Riley R."/>
            <person name="Tritt A."/>
            <person name="Adam C."/>
            <person name="Daum C."/>
            <person name="Floudas D."/>
            <person name="Sun H."/>
            <person name="Yadav J.S."/>
            <person name="Pangilinan J."/>
            <person name="Larsson K.H."/>
            <person name="Matsuura K."/>
            <person name="Barry K."/>
            <person name="Labutti K."/>
            <person name="Kuo R."/>
            <person name="Ohm R.A."/>
            <person name="Bhattacharya S.S."/>
            <person name="Shirouzu T."/>
            <person name="Yoshinaga Y."/>
            <person name="Martin F.M."/>
            <person name="Grigoriev I.V."/>
            <person name="Hibbett D.S."/>
        </authorList>
    </citation>
    <scope>NUCLEOTIDE SEQUENCE [LARGE SCALE GENOMIC DNA]</scope>
    <source>
        <strain evidence="1 2">93-53</strain>
    </source>
</reference>
<accession>A0A165EZ15</accession>
<dbReference type="Proteomes" id="UP000076871">
    <property type="component" value="Unassembled WGS sequence"/>
</dbReference>
<name>A0A165EZ15_9APHY</name>
<dbReference type="GeneID" id="63823987"/>
<dbReference type="InParanoid" id="A0A165EZ15"/>
<evidence type="ECO:0000313" key="2">
    <source>
        <dbReference type="Proteomes" id="UP000076871"/>
    </source>
</evidence>
<evidence type="ECO:0000313" key="1">
    <source>
        <dbReference type="EMBL" id="KZT08015.1"/>
    </source>
</evidence>
<dbReference type="AlphaFoldDB" id="A0A165EZ15"/>
<organism evidence="1 2">
    <name type="scientific">Laetiporus sulphureus 93-53</name>
    <dbReference type="NCBI Taxonomy" id="1314785"/>
    <lineage>
        <taxon>Eukaryota</taxon>
        <taxon>Fungi</taxon>
        <taxon>Dikarya</taxon>
        <taxon>Basidiomycota</taxon>
        <taxon>Agaricomycotina</taxon>
        <taxon>Agaricomycetes</taxon>
        <taxon>Polyporales</taxon>
        <taxon>Laetiporus</taxon>
    </lineage>
</organism>
<sequence>MQCISGEGGFEIQGREWKEYLRESGVKGKGPCTGANTVVEDPSRRLQKEMARTRSMGLFGMRQTIQFYRREVRGYAFKRDSAAKTSMLQVDHCVVRGRIEGRRVASIDIGRVVGISTAWYICTEAMHVLHAERPRGLSYITVGESDTGRTTVKGVWVWTVYSCIGEIGFQWLLY</sequence>
<protein>
    <submittedName>
        <fullName evidence="1">Uncharacterized protein</fullName>
    </submittedName>
</protein>
<gene>
    <name evidence="1" type="ORF">LAESUDRAFT_713290</name>
</gene>
<proteinExistence type="predicted"/>
<keyword evidence="2" id="KW-1185">Reference proteome</keyword>
<dbReference type="EMBL" id="KV427617">
    <property type="protein sequence ID" value="KZT08015.1"/>
    <property type="molecule type" value="Genomic_DNA"/>
</dbReference>